<evidence type="ECO:0000313" key="1">
    <source>
        <dbReference type="EMBL" id="CVK16370.1"/>
    </source>
</evidence>
<dbReference type="RefSeq" id="WP_055425567.1">
    <property type="nucleotide sequence ID" value="NZ_FCOR01000006.1"/>
</dbReference>
<keyword evidence="2" id="KW-1185">Reference proteome</keyword>
<protein>
    <submittedName>
        <fullName evidence="1">Uncharacterized protein</fullName>
    </submittedName>
</protein>
<name>A0A0X3APP7_9FLAO</name>
<dbReference type="Proteomes" id="UP000182761">
    <property type="component" value="Unassembled WGS sequence"/>
</dbReference>
<accession>A0A0X3APP7</accession>
<dbReference type="AlphaFoldDB" id="A0A0X3APP7"/>
<proteinExistence type="predicted"/>
<dbReference type="STRING" id="1586267.GCA_001418685_01222"/>
<evidence type="ECO:0000313" key="2">
    <source>
        <dbReference type="Proteomes" id="UP000182761"/>
    </source>
</evidence>
<dbReference type="EMBL" id="FCOR01000006">
    <property type="protein sequence ID" value="CVK16370.1"/>
    <property type="molecule type" value="Genomic_DNA"/>
</dbReference>
<reference evidence="1 2" key="1">
    <citation type="submission" date="2016-01" db="EMBL/GenBank/DDBJ databases">
        <authorList>
            <person name="McClelland M."/>
            <person name="Jain A."/>
            <person name="Saraogi P."/>
            <person name="Mendelson R."/>
            <person name="Westerman R."/>
            <person name="SanMiguel P."/>
            <person name="Csonka L."/>
        </authorList>
    </citation>
    <scope>NUCLEOTIDE SEQUENCE [LARGE SCALE GENOMIC DNA]</scope>
    <source>
        <strain evidence="1 2">R-53146</strain>
    </source>
</reference>
<sequence>MNLPGILEWQKKLGGERLGYLYSINLTRDGGYILGGSSYSSFFRDKKDLCRGEDDYWIIKLNAAGNEG</sequence>
<gene>
    <name evidence="1" type="ORF">Ga0061079_106136</name>
</gene>
<organism evidence="1 2">
    <name type="scientific">Apibacter mensalis</name>
    <dbReference type="NCBI Taxonomy" id="1586267"/>
    <lineage>
        <taxon>Bacteria</taxon>
        <taxon>Pseudomonadati</taxon>
        <taxon>Bacteroidota</taxon>
        <taxon>Flavobacteriia</taxon>
        <taxon>Flavobacteriales</taxon>
        <taxon>Weeksellaceae</taxon>
        <taxon>Apibacter</taxon>
    </lineage>
</organism>